<evidence type="ECO:0000259" key="6">
    <source>
        <dbReference type="PROSITE" id="PS50262"/>
    </source>
</evidence>
<sequence length="371" mass="42223">MSESVLSMDLSNEEHFLPSSPILSLLWMFGFIIFVGLLLNIYVVHRLNRLAKKDREQWLNGTGVYLHVMAVSDCFSLVLLFSLLVLQVISPLLEETMLSGMCKSVVLFSHFSYTMSMYCWLCMSALRYHAARDPLKYSTVWRSPFSLLMAVGAISFLLNLHIFISVDGNRKTGCTLSDDGLSRLYSLADVVVSCLIPSILILLMDVRVLCCRDQRRHSDPLLQIVFHKPDEETEKRRAATMRRFMVVTLVCLLLSLPELSLRALLSLHPNAKIPIAVFCASKTLYFVKFSFNAFYLTSYVFDRNVLSKTNSSRQLSISARRLEECPAITPRERSHTMSYRVATPIPLLTRNSSCINLDSTCESPQTPKHWL</sequence>
<dbReference type="Proteomes" id="UP000887575">
    <property type="component" value="Unassembled WGS sequence"/>
</dbReference>
<dbReference type="Pfam" id="PF00001">
    <property type="entry name" value="7tm_1"/>
    <property type="match status" value="1"/>
</dbReference>
<evidence type="ECO:0000313" key="7">
    <source>
        <dbReference type="Proteomes" id="UP000887575"/>
    </source>
</evidence>
<organism evidence="7 8">
    <name type="scientific">Mesorhabditis belari</name>
    <dbReference type="NCBI Taxonomy" id="2138241"/>
    <lineage>
        <taxon>Eukaryota</taxon>
        <taxon>Metazoa</taxon>
        <taxon>Ecdysozoa</taxon>
        <taxon>Nematoda</taxon>
        <taxon>Chromadorea</taxon>
        <taxon>Rhabditida</taxon>
        <taxon>Rhabditina</taxon>
        <taxon>Rhabditomorpha</taxon>
        <taxon>Rhabditoidea</taxon>
        <taxon>Rhabditidae</taxon>
        <taxon>Mesorhabditinae</taxon>
        <taxon>Mesorhabditis</taxon>
    </lineage>
</organism>
<dbReference type="InterPro" id="IPR017452">
    <property type="entry name" value="GPCR_Rhodpsn_7TM"/>
</dbReference>
<dbReference type="PANTHER" id="PTHR24224:SF37">
    <property type="entry name" value="G-PROTEIN COUPLED RECEPTORS FAMILY 1 PROFILE DOMAIN-CONTAINING PROTEIN"/>
    <property type="match status" value="1"/>
</dbReference>
<dbReference type="GO" id="GO:0004930">
    <property type="term" value="F:G protein-coupled receptor activity"/>
    <property type="evidence" value="ECO:0007669"/>
    <property type="project" value="InterPro"/>
</dbReference>
<dbReference type="InterPro" id="IPR052665">
    <property type="entry name" value="Neuropeptide-GPCR"/>
</dbReference>
<dbReference type="Gene3D" id="1.20.1070.10">
    <property type="entry name" value="Rhodopsin 7-helix transmembrane proteins"/>
    <property type="match status" value="1"/>
</dbReference>
<dbReference type="SUPFAM" id="SSF81321">
    <property type="entry name" value="Family A G protein-coupled receptor-like"/>
    <property type="match status" value="1"/>
</dbReference>
<accession>A0AAF3EYN1</accession>
<feature type="transmembrane region" description="Helical" evidence="5">
    <location>
        <begin position="64"/>
        <end position="86"/>
    </location>
</feature>
<feature type="transmembrane region" description="Helical" evidence="5">
    <location>
        <begin position="184"/>
        <end position="206"/>
    </location>
</feature>
<keyword evidence="4 5" id="KW-0472">Membrane</keyword>
<dbReference type="AlphaFoldDB" id="A0AAF3EYN1"/>
<dbReference type="GO" id="GO:0016020">
    <property type="term" value="C:membrane"/>
    <property type="evidence" value="ECO:0007669"/>
    <property type="project" value="UniProtKB-SubCell"/>
</dbReference>
<feature type="transmembrane region" description="Helical" evidence="5">
    <location>
        <begin position="106"/>
        <end position="126"/>
    </location>
</feature>
<evidence type="ECO:0000256" key="1">
    <source>
        <dbReference type="ARBA" id="ARBA00004370"/>
    </source>
</evidence>
<dbReference type="PANTHER" id="PTHR24224">
    <property type="entry name" value="CARDIOACCELERATORY PEPTIDE RECEPTOR-RELATED"/>
    <property type="match status" value="1"/>
</dbReference>
<feature type="transmembrane region" description="Helical" evidence="5">
    <location>
        <begin position="244"/>
        <end position="265"/>
    </location>
</feature>
<feature type="transmembrane region" description="Helical" evidence="5">
    <location>
        <begin position="147"/>
        <end position="164"/>
    </location>
</feature>
<protein>
    <submittedName>
        <fullName evidence="8">G-protein coupled receptors family 1 profile domain-containing protein</fullName>
    </submittedName>
</protein>
<evidence type="ECO:0000256" key="2">
    <source>
        <dbReference type="ARBA" id="ARBA00022692"/>
    </source>
</evidence>
<keyword evidence="2 5" id="KW-0812">Transmembrane</keyword>
<keyword evidence="3 5" id="KW-1133">Transmembrane helix</keyword>
<proteinExistence type="predicted"/>
<dbReference type="WBParaSite" id="MBELARI_LOCUS19310">
    <property type="protein sequence ID" value="MBELARI_LOCUS19310"/>
    <property type="gene ID" value="MBELARI_LOCUS19310"/>
</dbReference>
<feature type="transmembrane region" description="Helical" evidence="5">
    <location>
        <begin position="20"/>
        <end position="43"/>
    </location>
</feature>
<evidence type="ECO:0000256" key="3">
    <source>
        <dbReference type="ARBA" id="ARBA00022989"/>
    </source>
</evidence>
<dbReference type="InterPro" id="IPR000276">
    <property type="entry name" value="GPCR_Rhodpsn"/>
</dbReference>
<feature type="domain" description="G-protein coupled receptors family 1 profile" evidence="6">
    <location>
        <begin position="36"/>
        <end position="296"/>
    </location>
</feature>
<dbReference type="PROSITE" id="PS50262">
    <property type="entry name" value="G_PROTEIN_RECEP_F1_2"/>
    <property type="match status" value="1"/>
</dbReference>
<reference evidence="8" key="1">
    <citation type="submission" date="2024-02" db="UniProtKB">
        <authorList>
            <consortium name="WormBaseParasite"/>
        </authorList>
    </citation>
    <scope>IDENTIFICATION</scope>
</reference>
<comment type="subcellular location">
    <subcellularLocation>
        <location evidence="1">Membrane</location>
    </subcellularLocation>
</comment>
<name>A0AAF3EYN1_9BILA</name>
<evidence type="ECO:0000256" key="4">
    <source>
        <dbReference type="ARBA" id="ARBA00023136"/>
    </source>
</evidence>
<keyword evidence="7" id="KW-1185">Reference proteome</keyword>
<evidence type="ECO:0000313" key="8">
    <source>
        <dbReference type="WBParaSite" id="MBELARI_LOCUS19310"/>
    </source>
</evidence>
<evidence type="ECO:0000256" key="5">
    <source>
        <dbReference type="SAM" id="Phobius"/>
    </source>
</evidence>